<sequence length="593" mass="66445">MDTDTGIEARSIIRSYSFEVEQRLAESTQTHTLGQALIAERRNGRLDDVTTPWRAFFEGGITDADSRDPITDIIQTESAKLREKWLVFYEQSPKEDRLDLKSFEPTVQSVTAMVNAITTQWQNKRKKGHGNEYVSASANHEAIADGFSEGLCTISEHIEEVGRHLKLLPTEDIIKLVVDLYGHVFLFFSNVMDWILKKRSRRLLDSFSENFNDRFRNELNKINDKAARIRNFASQSSMAEGRVTRLMVEGLDRDVRLGLDGDRRHQAEMRLFAERIESHLSKAEEDRRLESERIRHLGGSVVILLEADAVKWLQAGGRIPTAAPAMGSTSLLQSLSAISASSSVGDTVESHSAEDIALNSRHLEDFFSGERTRLATDSFSPTATRSDMILRLSEWAQGLNGPILWLDGPAIEVDDTENPLTSLAAKFIDLVGANNLRVISYFCEIPRTANVHVTREMKGTVSLLYALLRQMVELLLPRLETSVDLSEERFLSLDGSLDTWSEALAMFRDLMSLAPGTVYCVIDGFHWLDDKTTDSALAQLVECLRDGRLKVLFTTSGRSGCLLERLEPEEIFVVSEIGSGDVVDGLDDHGVLY</sequence>
<comment type="caution">
    <text evidence="2">The sequence shown here is derived from an EMBL/GenBank/DDBJ whole genome shotgun (WGS) entry which is preliminary data.</text>
</comment>
<organism evidence="2 3">
    <name type="scientific">Cytospora schulzeri</name>
    <dbReference type="NCBI Taxonomy" id="448051"/>
    <lineage>
        <taxon>Eukaryota</taxon>
        <taxon>Fungi</taxon>
        <taxon>Dikarya</taxon>
        <taxon>Ascomycota</taxon>
        <taxon>Pezizomycotina</taxon>
        <taxon>Sordariomycetes</taxon>
        <taxon>Sordariomycetidae</taxon>
        <taxon>Diaporthales</taxon>
        <taxon>Cytosporaceae</taxon>
        <taxon>Cytospora</taxon>
    </lineage>
</organism>
<dbReference type="AlphaFoldDB" id="A0A423WTN0"/>
<evidence type="ECO:0000313" key="3">
    <source>
        <dbReference type="Proteomes" id="UP000283895"/>
    </source>
</evidence>
<gene>
    <name evidence="2" type="ORF">VMCG_04097</name>
</gene>
<proteinExistence type="predicted"/>
<dbReference type="OrthoDB" id="4840035at2759"/>
<dbReference type="EMBL" id="LKEA01000009">
    <property type="protein sequence ID" value="ROW06828.1"/>
    <property type="molecule type" value="Genomic_DNA"/>
</dbReference>
<dbReference type="STRING" id="356882.A0A423WTN0"/>
<keyword evidence="3" id="KW-1185">Reference proteome</keyword>
<evidence type="ECO:0000259" key="1">
    <source>
        <dbReference type="Pfam" id="PF24809"/>
    </source>
</evidence>
<name>A0A423WTN0_9PEZI</name>
<accession>A0A423WTN0</accession>
<reference evidence="2 3" key="1">
    <citation type="submission" date="2015-09" db="EMBL/GenBank/DDBJ databases">
        <title>Host preference determinants of Valsa canker pathogens revealed by comparative genomics.</title>
        <authorList>
            <person name="Yin Z."/>
            <person name="Huang L."/>
        </authorList>
    </citation>
    <scope>NUCLEOTIDE SEQUENCE [LARGE SCALE GENOMIC DNA]</scope>
    <source>
        <strain evidence="2 3">03-1</strain>
    </source>
</reference>
<dbReference type="Pfam" id="PF24809">
    <property type="entry name" value="DUF7708"/>
    <property type="match status" value="1"/>
</dbReference>
<evidence type="ECO:0000313" key="2">
    <source>
        <dbReference type="EMBL" id="ROW06828.1"/>
    </source>
</evidence>
<protein>
    <recommendedName>
        <fullName evidence="1">DUF7708 domain-containing protein</fullName>
    </recommendedName>
</protein>
<feature type="domain" description="DUF7708" evidence="1">
    <location>
        <begin position="136"/>
        <end position="240"/>
    </location>
</feature>
<dbReference type="InterPro" id="IPR056125">
    <property type="entry name" value="DUF7708"/>
</dbReference>
<dbReference type="Proteomes" id="UP000283895">
    <property type="component" value="Unassembled WGS sequence"/>
</dbReference>